<dbReference type="InterPro" id="IPR050392">
    <property type="entry name" value="Collagen/C1q_domain"/>
</dbReference>
<evidence type="ECO:0000313" key="10">
    <source>
        <dbReference type="Proteomes" id="UP000052978"/>
    </source>
</evidence>
<dbReference type="EMBL" id="KE162017">
    <property type="protein sequence ID" value="EPQ06454.1"/>
    <property type="molecule type" value="Genomic_DNA"/>
</dbReference>
<name>S7MQ71_MYOBR</name>
<dbReference type="Gene3D" id="2.60.120.40">
    <property type="match status" value="1"/>
</dbReference>
<evidence type="ECO:0000256" key="4">
    <source>
        <dbReference type="ARBA" id="ARBA00022729"/>
    </source>
</evidence>
<dbReference type="SMART" id="SM00110">
    <property type="entry name" value="C1Q"/>
    <property type="match status" value="1"/>
</dbReference>
<sequence>MDAIAKTTPYIKFTKKSEGKEMLEGLKPSSGLRPGEEETPFTEVAEMAEPTPDPLVQDSTFGTATLFPFENFTLDTADFFLNCCDCCSSAPGQKGEPGETGNPGPKGKTGDMGVPGSPGIIGPQGPKGQKGEKGLKGERGDQGTSGVPGYPGKPGEPVSGRPARISLVAWNKKQFKSRETLYGHEIDQASLLIILRLSAGDQVWLEVSKDWNGVYVSAEDDSIFTGFLLYPEETPGISP</sequence>
<dbReference type="AlphaFoldDB" id="S7MQ71"/>
<keyword evidence="2" id="KW-0964">Secreted</keyword>
<keyword evidence="3" id="KW-0272">Extracellular matrix</keyword>
<evidence type="ECO:0000256" key="2">
    <source>
        <dbReference type="ARBA" id="ARBA00022525"/>
    </source>
</evidence>
<evidence type="ECO:0000256" key="6">
    <source>
        <dbReference type="ARBA" id="ARBA00023180"/>
    </source>
</evidence>
<feature type="compositionally biased region" description="Basic and acidic residues" evidence="7">
    <location>
        <begin position="129"/>
        <end position="141"/>
    </location>
</feature>
<dbReference type="eggNOG" id="ENOG502QRPC">
    <property type="taxonomic scope" value="Eukaryota"/>
</dbReference>
<proteinExistence type="predicted"/>
<organism evidence="9 10">
    <name type="scientific">Myotis brandtii</name>
    <name type="common">Brandt's bat</name>
    <dbReference type="NCBI Taxonomy" id="109478"/>
    <lineage>
        <taxon>Eukaryota</taxon>
        <taxon>Metazoa</taxon>
        <taxon>Chordata</taxon>
        <taxon>Craniata</taxon>
        <taxon>Vertebrata</taxon>
        <taxon>Euteleostomi</taxon>
        <taxon>Mammalia</taxon>
        <taxon>Eutheria</taxon>
        <taxon>Laurasiatheria</taxon>
        <taxon>Chiroptera</taxon>
        <taxon>Yangochiroptera</taxon>
        <taxon>Vespertilionidae</taxon>
        <taxon>Myotis</taxon>
    </lineage>
</organism>
<dbReference type="PROSITE" id="PS50871">
    <property type="entry name" value="C1Q"/>
    <property type="match status" value="1"/>
</dbReference>
<evidence type="ECO:0000256" key="3">
    <source>
        <dbReference type="ARBA" id="ARBA00022530"/>
    </source>
</evidence>
<feature type="region of interest" description="Disordered" evidence="7">
    <location>
        <begin position="91"/>
        <end position="160"/>
    </location>
</feature>
<evidence type="ECO:0000259" key="8">
    <source>
        <dbReference type="PROSITE" id="PS50871"/>
    </source>
</evidence>
<accession>S7MQ71</accession>
<keyword evidence="4" id="KW-0732">Signal</keyword>
<protein>
    <submittedName>
        <fullName evidence="9">Otolin-1</fullName>
    </submittedName>
</protein>
<keyword evidence="10" id="KW-1185">Reference proteome</keyword>
<gene>
    <name evidence="9" type="ORF">D623_10028529</name>
</gene>
<dbReference type="PRINTS" id="PR00007">
    <property type="entry name" value="COMPLEMNTC1Q"/>
</dbReference>
<dbReference type="InterPro" id="IPR008160">
    <property type="entry name" value="Collagen"/>
</dbReference>
<dbReference type="InterPro" id="IPR001073">
    <property type="entry name" value="C1q_dom"/>
</dbReference>
<dbReference type="Pfam" id="PF00386">
    <property type="entry name" value="C1q"/>
    <property type="match status" value="1"/>
</dbReference>
<dbReference type="GO" id="GO:0005576">
    <property type="term" value="C:extracellular region"/>
    <property type="evidence" value="ECO:0007669"/>
    <property type="project" value="UniProtKB-SubCell"/>
</dbReference>
<evidence type="ECO:0000256" key="5">
    <source>
        <dbReference type="ARBA" id="ARBA00023119"/>
    </source>
</evidence>
<feature type="compositionally biased region" description="Low complexity" evidence="7">
    <location>
        <begin position="114"/>
        <end position="127"/>
    </location>
</feature>
<reference evidence="9 10" key="1">
    <citation type="journal article" date="2013" name="Nat. Commun.">
        <title>Genome analysis reveals insights into physiology and longevity of the Brandt's bat Myotis brandtii.</title>
        <authorList>
            <person name="Seim I."/>
            <person name="Fang X."/>
            <person name="Xiong Z."/>
            <person name="Lobanov A.V."/>
            <person name="Huang Z."/>
            <person name="Ma S."/>
            <person name="Feng Y."/>
            <person name="Turanov A.A."/>
            <person name="Zhu Y."/>
            <person name="Lenz T.L."/>
            <person name="Gerashchenko M.V."/>
            <person name="Fan D."/>
            <person name="Hee Yim S."/>
            <person name="Yao X."/>
            <person name="Jordan D."/>
            <person name="Xiong Y."/>
            <person name="Ma Y."/>
            <person name="Lyapunov A.N."/>
            <person name="Chen G."/>
            <person name="Kulakova O.I."/>
            <person name="Sun Y."/>
            <person name="Lee S.G."/>
            <person name="Bronson R.T."/>
            <person name="Moskalev A.A."/>
            <person name="Sunyaev S.R."/>
            <person name="Zhang G."/>
            <person name="Krogh A."/>
            <person name="Wang J."/>
            <person name="Gladyshev V.N."/>
        </authorList>
    </citation>
    <scope>NUCLEOTIDE SEQUENCE [LARGE SCALE GENOMIC DNA]</scope>
</reference>
<keyword evidence="6" id="KW-0325">Glycoprotein</keyword>
<comment type="subcellular location">
    <subcellularLocation>
        <location evidence="1">Secreted</location>
        <location evidence="1">Extracellular space</location>
        <location evidence="1">Extracellular matrix</location>
    </subcellularLocation>
</comment>
<dbReference type="InterPro" id="IPR008983">
    <property type="entry name" value="Tumour_necrosis_fac-like_dom"/>
</dbReference>
<dbReference type="PANTHER" id="PTHR15427">
    <property type="entry name" value="EMILIN ELASTIN MICROFIBRIL INTERFACE-LOCATED PROTEIN ELASTIN MICROFIBRIL INTERFACER"/>
    <property type="match status" value="1"/>
</dbReference>
<keyword evidence="5" id="KW-0176">Collagen</keyword>
<dbReference type="PANTHER" id="PTHR15427:SF51">
    <property type="entry name" value="OTOLIN 1"/>
    <property type="match status" value="1"/>
</dbReference>
<evidence type="ECO:0000313" key="9">
    <source>
        <dbReference type="EMBL" id="EPQ06454.1"/>
    </source>
</evidence>
<dbReference type="GO" id="GO:0005581">
    <property type="term" value="C:collagen trimer"/>
    <property type="evidence" value="ECO:0007669"/>
    <property type="project" value="UniProtKB-KW"/>
</dbReference>
<feature type="domain" description="C1q" evidence="8">
    <location>
        <begin position="156"/>
        <end position="235"/>
    </location>
</feature>
<dbReference type="Proteomes" id="UP000052978">
    <property type="component" value="Unassembled WGS sequence"/>
</dbReference>
<evidence type="ECO:0000256" key="1">
    <source>
        <dbReference type="ARBA" id="ARBA00004498"/>
    </source>
</evidence>
<dbReference type="SUPFAM" id="SSF49842">
    <property type="entry name" value="TNF-like"/>
    <property type="match status" value="1"/>
</dbReference>
<evidence type="ECO:0000256" key="7">
    <source>
        <dbReference type="SAM" id="MobiDB-lite"/>
    </source>
</evidence>
<dbReference type="Pfam" id="PF01391">
    <property type="entry name" value="Collagen"/>
    <property type="match status" value="1"/>
</dbReference>